<feature type="transmembrane region" description="Helical" evidence="2">
    <location>
        <begin position="176"/>
        <end position="198"/>
    </location>
</feature>
<evidence type="ECO:0000256" key="2">
    <source>
        <dbReference type="SAM" id="Phobius"/>
    </source>
</evidence>
<organism evidence="3 4">
    <name type="scientific">Prunus persica</name>
    <name type="common">Peach</name>
    <name type="synonym">Amygdalus persica</name>
    <dbReference type="NCBI Taxonomy" id="3760"/>
    <lineage>
        <taxon>Eukaryota</taxon>
        <taxon>Viridiplantae</taxon>
        <taxon>Streptophyta</taxon>
        <taxon>Embryophyta</taxon>
        <taxon>Tracheophyta</taxon>
        <taxon>Spermatophyta</taxon>
        <taxon>Magnoliopsida</taxon>
        <taxon>eudicotyledons</taxon>
        <taxon>Gunneridae</taxon>
        <taxon>Pentapetalae</taxon>
        <taxon>rosids</taxon>
        <taxon>fabids</taxon>
        <taxon>Rosales</taxon>
        <taxon>Rosaceae</taxon>
        <taxon>Amygdaloideae</taxon>
        <taxon>Amygdaleae</taxon>
        <taxon>Prunus</taxon>
    </lineage>
</organism>
<name>A0A251NL88_PRUPE</name>
<keyword evidence="2" id="KW-0472">Membrane</keyword>
<proteinExistence type="predicted"/>
<dbReference type="eggNOG" id="ENOG502SWTH">
    <property type="taxonomic scope" value="Eukaryota"/>
</dbReference>
<dbReference type="Proteomes" id="UP000006882">
    <property type="component" value="Chromosome G6"/>
</dbReference>
<feature type="compositionally biased region" description="Pro residues" evidence="1">
    <location>
        <begin position="126"/>
        <end position="136"/>
    </location>
</feature>
<feature type="transmembrane region" description="Helical" evidence="2">
    <location>
        <begin position="239"/>
        <end position="256"/>
    </location>
</feature>
<keyword evidence="2" id="KW-1133">Transmembrane helix</keyword>
<evidence type="ECO:0000256" key="1">
    <source>
        <dbReference type="SAM" id="MobiDB-lite"/>
    </source>
</evidence>
<keyword evidence="2" id="KW-0812">Transmembrane</keyword>
<dbReference type="PANTHER" id="PTHR34741">
    <property type="entry name" value="IMAP FAMILY MEMBER 1, PUTATIVE-RELATED"/>
    <property type="match status" value="1"/>
</dbReference>
<gene>
    <name evidence="3" type="ORF">PRUPE_6G011200</name>
</gene>
<feature type="transmembrane region" description="Helical" evidence="2">
    <location>
        <begin position="151"/>
        <end position="170"/>
    </location>
</feature>
<dbReference type="EMBL" id="CM007656">
    <property type="protein sequence ID" value="ONH99094.1"/>
    <property type="molecule type" value="Genomic_DNA"/>
</dbReference>
<reference evidence="3 4" key="1">
    <citation type="journal article" date="2013" name="Nat. Genet.">
        <title>The high-quality draft genome of peach (Prunus persica) identifies unique patterns of genetic diversity, domestication and genome evolution.</title>
        <authorList>
            <consortium name="International Peach Genome Initiative"/>
            <person name="Verde I."/>
            <person name="Abbott A.G."/>
            <person name="Scalabrin S."/>
            <person name="Jung S."/>
            <person name="Shu S."/>
            <person name="Marroni F."/>
            <person name="Zhebentyayeva T."/>
            <person name="Dettori M.T."/>
            <person name="Grimwood J."/>
            <person name="Cattonaro F."/>
            <person name="Zuccolo A."/>
            <person name="Rossini L."/>
            <person name="Jenkins J."/>
            <person name="Vendramin E."/>
            <person name="Meisel L.A."/>
            <person name="Decroocq V."/>
            <person name="Sosinski B."/>
            <person name="Prochnik S."/>
            <person name="Mitros T."/>
            <person name="Policriti A."/>
            <person name="Cipriani G."/>
            <person name="Dondini L."/>
            <person name="Ficklin S."/>
            <person name="Goodstein D.M."/>
            <person name="Xuan P."/>
            <person name="Del Fabbro C."/>
            <person name="Aramini V."/>
            <person name="Copetti D."/>
            <person name="Gonzalez S."/>
            <person name="Horner D.S."/>
            <person name="Falchi R."/>
            <person name="Lucas S."/>
            <person name="Mica E."/>
            <person name="Maldonado J."/>
            <person name="Lazzari B."/>
            <person name="Bielenberg D."/>
            <person name="Pirona R."/>
            <person name="Miculan M."/>
            <person name="Barakat A."/>
            <person name="Testolin R."/>
            <person name="Stella A."/>
            <person name="Tartarini S."/>
            <person name="Tonutti P."/>
            <person name="Arus P."/>
            <person name="Orellana A."/>
            <person name="Wells C."/>
            <person name="Main D."/>
            <person name="Vizzotto G."/>
            <person name="Silva H."/>
            <person name="Salamini F."/>
            <person name="Schmutz J."/>
            <person name="Morgante M."/>
            <person name="Rokhsar D.S."/>
        </authorList>
    </citation>
    <scope>NUCLEOTIDE SEQUENCE [LARGE SCALE GENOMIC DNA]</scope>
    <source>
        <strain evidence="4">cv. Nemared</strain>
    </source>
</reference>
<evidence type="ECO:0000313" key="3">
    <source>
        <dbReference type="EMBL" id="ONH99094.1"/>
    </source>
</evidence>
<evidence type="ECO:0000313" key="4">
    <source>
        <dbReference type="Proteomes" id="UP000006882"/>
    </source>
</evidence>
<sequence>MNTESLVGNLVRKSYEMEGSLTFKLGEEELERGMRSPIILRPKQNRGTNEPQKKRKQSAKNWKKRRKDLQKWGNKISRDPKKKRSIVFWLKKKIILIISRSFDHHHDDVFDDPESTSAAPEAEPQPSVPAPAPAARPKPTKYQNLDWEKIIVVYCLSTAVAMALTPVQVHSNQLPLTFRFLGLTVLFSFACIMVSKFIHNNNCPRITVDLFHSFGVFFGITAFLICIAIPFPLWFKCTASVIYVVSGLVIMFCNYFL</sequence>
<feature type="region of interest" description="Disordered" evidence="1">
    <location>
        <begin position="34"/>
        <end position="76"/>
    </location>
</feature>
<accession>A0A251NL88</accession>
<feature type="compositionally biased region" description="Basic residues" evidence="1">
    <location>
        <begin position="53"/>
        <end position="68"/>
    </location>
</feature>
<dbReference type="Gramene" id="ONH99094">
    <property type="protein sequence ID" value="ONH99094"/>
    <property type="gene ID" value="PRUPE_6G011200"/>
</dbReference>
<keyword evidence="4" id="KW-1185">Reference proteome</keyword>
<protein>
    <submittedName>
        <fullName evidence="3">Uncharacterized protein</fullName>
    </submittedName>
</protein>
<feature type="compositionally biased region" description="Low complexity" evidence="1">
    <location>
        <begin position="115"/>
        <end position="125"/>
    </location>
</feature>
<feature type="transmembrane region" description="Helical" evidence="2">
    <location>
        <begin position="210"/>
        <end position="233"/>
    </location>
</feature>
<dbReference type="AlphaFoldDB" id="A0A251NL88"/>
<dbReference type="PANTHER" id="PTHR34741:SF2">
    <property type="entry name" value="VESICLE TRANSPORT PROTEIN"/>
    <property type="match status" value="1"/>
</dbReference>
<feature type="region of interest" description="Disordered" evidence="1">
    <location>
        <begin position="109"/>
        <end position="139"/>
    </location>
</feature>